<evidence type="ECO:0000313" key="1">
    <source>
        <dbReference type="EMBL" id="KAF2494664.1"/>
    </source>
</evidence>
<sequence>MAAKHFRSRSTATIFDEILMPAIAGSYGQRLPLPPLLKYRSPFGPRLYNSLNQAVAYLTEERQHHSTGEQLPSSHVSVAISDGATSRMSRLNPNDLLQQPLHWTAQHGLHLQQDGRPPMPITITSLMREYSTNGQHVSFGPSSQDQRRPTFEPFEPGYQPAMSSQYNQIQYPQAGYGQPTMLSRQIPTFSRQPVGNEEYGQEEEPAQQQHEAVSGYDQHGQVVLYGPARPQAAVVPLRAPPLAAVVPLRAPPRAPNIQQFVFFWYEGTPLPRQKAGLTKAAFYTLQFLDKSVRTMMIRYVCPRPNLASKHKVTHPSGPIHQSRATPMSKLLVVNKHGETVEADHITVSYKNAELVARRKHITAHGYVEGPRSFEVIDATSDGWPHDDDARHRREHKDRWPRIMDSTTMDIDLSNPPF</sequence>
<gene>
    <name evidence="1" type="ORF">BU16DRAFT_618686</name>
</gene>
<protein>
    <submittedName>
        <fullName evidence="1">Uncharacterized protein</fullName>
    </submittedName>
</protein>
<reference evidence="1" key="1">
    <citation type="journal article" date="2020" name="Stud. Mycol.">
        <title>101 Dothideomycetes genomes: a test case for predicting lifestyles and emergence of pathogens.</title>
        <authorList>
            <person name="Haridas S."/>
            <person name="Albert R."/>
            <person name="Binder M."/>
            <person name="Bloem J."/>
            <person name="Labutti K."/>
            <person name="Salamov A."/>
            <person name="Andreopoulos B."/>
            <person name="Baker S."/>
            <person name="Barry K."/>
            <person name="Bills G."/>
            <person name="Bluhm B."/>
            <person name="Cannon C."/>
            <person name="Castanera R."/>
            <person name="Culley D."/>
            <person name="Daum C."/>
            <person name="Ezra D."/>
            <person name="Gonzalez J."/>
            <person name="Henrissat B."/>
            <person name="Kuo A."/>
            <person name="Liang C."/>
            <person name="Lipzen A."/>
            <person name="Lutzoni F."/>
            <person name="Magnuson J."/>
            <person name="Mondo S."/>
            <person name="Nolan M."/>
            <person name="Ohm R."/>
            <person name="Pangilinan J."/>
            <person name="Park H.-J."/>
            <person name="Ramirez L."/>
            <person name="Alfaro M."/>
            <person name="Sun H."/>
            <person name="Tritt A."/>
            <person name="Yoshinaga Y."/>
            <person name="Zwiers L.-H."/>
            <person name="Turgeon B."/>
            <person name="Goodwin S."/>
            <person name="Spatafora J."/>
            <person name="Crous P."/>
            <person name="Grigoriev I."/>
        </authorList>
    </citation>
    <scope>NUCLEOTIDE SEQUENCE</scope>
    <source>
        <strain evidence="1">CBS 269.34</strain>
    </source>
</reference>
<evidence type="ECO:0000313" key="2">
    <source>
        <dbReference type="Proteomes" id="UP000799750"/>
    </source>
</evidence>
<keyword evidence="2" id="KW-1185">Reference proteome</keyword>
<organism evidence="1 2">
    <name type="scientific">Lophium mytilinum</name>
    <dbReference type="NCBI Taxonomy" id="390894"/>
    <lineage>
        <taxon>Eukaryota</taxon>
        <taxon>Fungi</taxon>
        <taxon>Dikarya</taxon>
        <taxon>Ascomycota</taxon>
        <taxon>Pezizomycotina</taxon>
        <taxon>Dothideomycetes</taxon>
        <taxon>Pleosporomycetidae</taxon>
        <taxon>Mytilinidiales</taxon>
        <taxon>Mytilinidiaceae</taxon>
        <taxon>Lophium</taxon>
    </lineage>
</organism>
<dbReference type="AlphaFoldDB" id="A0A6A6QR62"/>
<accession>A0A6A6QR62</accession>
<name>A0A6A6QR62_9PEZI</name>
<dbReference type="OrthoDB" id="10502741at2759"/>
<dbReference type="Proteomes" id="UP000799750">
    <property type="component" value="Unassembled WGS sequence"/>
</dbReference>
<dbReference type="EMBL" id="MU004190">
    <property type="protein sequence ID" value="KAF2494664.1"/>
    <property type="molecule type" value="Genomic_DNA"/>
</dbReference>
<proteinExistence type="predicted"/>